<sequence length="116" mass="13711">MVMRLPIISIKNLNPFYKMKKQNRKVEVTVKVHQQVTYENVSYESLFLSDTLMEKRGDKSIYVSGEHHTRLSRIASVIGEDKIPLYALLDNILRHHFALFEEMLVREFKDKSKPLF</sequence>
<keyword evidence="4" id="KW-1185">Reference proteome</keyword>
<gene>
    <name evidence="2" type="ORF">C1637_08595</name>
    <name evidence="1" type="ORF">EG342_11100</name>
</gene>
<dbReference type="InterPro" id="IPR021823">
    <property type="entry name" value="DUF3408"/>
</dbReference>
<proteinExistence type="predicted"/>
<protein>
    <submittedName>
        <fullName evidence="1">DUF3408 domain-containing protein</fullName>
    </submittedName>
</protein>
<dbReference type="EMBL" id="PPEH01000003">
    <property type="protein sequence ID" value="PNW13919.1"/>
    <property type="molecule type" value="Genomic_DNA"/>
</dbReference>
<dbReference type="Proteomes" id="UP000236262">
    <property type="component" value="Unassembled WGS sequence"/>
</dbReference>
<dbReference type="Proteomes" id="UP000279972">
    <property type="component" value="Chromosome"/>
</dbReference>
<evidence type="ECO:0000313" key="4">
    <source>
        <dbReference type="Proteomes" id="UP000279972"/>
    </source>
</evidence>
<reference evidence="2 3" key="1">
    <citation type="submission" date="2018-01" db="EMBL/GenBank/DDBJ databases">
        <title>Draft genome sequences of Chryseobacterium lactis NCTC11390, Chryseobacterium oncorhynchi 701B-08, and Chryseobacterium viscerum 687B-08.</title>
        <authorList>
            <person name="Jeong J.-J."/>
            <person name="Lee Y.J."/>
            <person name="Park B."/>
            <person name="Choi I.-G."/>
            <person name="Kim K.D."/>
        </authorList>
    </citation>
    <scope>NUCLEOTIDE SEQUENCE [LARGE SCALE GENOMIC DNA]</scope>
    <source>
        <strain evidence="2 3">NCTC11390</strain>
    </source>
</reference>
<name>A0A3G6RIL3_CHRLC</name>
<evidence type="ECO:0000313" key="3">
    <source>
        <dbReference type="Proteomes" id="UP000236262"/>
    </source>
</evidence>
<dbReference type="EMBL" id="CP033924">
    <property type="protein sequence ID" value="AZA82405.1"/>
    <property type="molecule type" value="Genomic_DNA"/>
</dbReference>
<evidence type="ECO:0000313" key="2">
    <source>
        <dbReference type="EMBL" id="PNW13919.1"/>
    </source>
</evidence>
<organism evidence="2 3">
    <name type="scientific">Chryseobacterium lactis</name>
    <dbReference type="NCBI Taxonomy" id="1241981"/>
    <lineage>
        <taxon>Bacteria</taxon>
        <taxon>Pseudomonadati</taxon>
        <taxon>Bacteroidota</taxon>
        <taxon>Flavobacteriia</taxon>
        <taxon>Flavobacteriales</taxon>
        <taxon>Weeksellaceae</taxon>
        <taxon>Chryseobacterium group</taxon>
        <taxon>Chryseobacterium</taxon>
    </lineage>
</organism>
<reference evidence="1 4" key="2">
    <citation type="submission" date="2018-11" db="EMBL/GenBank/DDBJ databases">
        <title>Proposal to divide the Flavobacteriaceae and reorganize its genera based on Amino Acid Identity values calculated from whole genome sequences.</title>
        <authorList>
            <person name="Nicholson A.C."/>
            <person name="Gulvik C.A."/>
            <person name="Whitney A.M."/>
            <person name="Humrighouse B.W."/>
            <person name="Bell M."/>
            <person name="Holmes B."/>
            <person name="Steigerwalt A.G."/>
            <person name="Villarma A."/>
            <person name="Sheth M."/>
            <person name="Batra D."/>
            <person name="Pryor J."/>
            <person name="Bernardet J.-F."/>
            <person name="Hugo C."/>
            <person name="Kampfer P."/>
            <person name="Newman J."/>
            <person name="McQuiston J.R."/>
        </authorList>
    </citation>
    <scope>NUCLEOTIDE SEQUENCE [LARGE SCALE GENOMIC DNA]</scope>
    <source>
        <strain evidence="1 4">KC_1864</strain>
    </source>
</reference>
<dbReference type="KEGG" id="clac:EG342_11100"/>
<dbReference type="Pfam" id="PF11888">
    <property type="entry name" value="DUF3408"/>
    <property type="match status" value="1"/>
</dbReference>
<evidence type="ECO:0000313" key="1">
    <source>
        <dbReference type="EMBL" id="AZA82405.1"/>
    </source>
</evidence>
<dbReference type="OrthoDB" id="949719at2"/>
<accession>A0A3G6RIL3</accession>
<dbReference type="AlphaFoldDB" id="A0A3G6RIL3"/>